<dbReference type="OrthoDB" id="3545073at2759"/>
<evidence type="ECO:0000313" key="4">
    <source>
        <dbReference type="Proteomes" id="UP000182658"/>
    </source>
</evidence>
<evidence type="ECO:0000259" key="2">
    <source>
        <dbReference type="PROSITE" id="PS00028"/>
    </source>
</evidence>
<reference evidence="3 4" key="1">
    <citation type="submission" date="2016-10" db="EMBL/GenBank/DDBJ databases">
        <title>Draft genome sequence of Coniochaeta ligniaria NRRL30616, a lignocellulolytic fungus for bioabatement of inhibitors in plant biomass hydrolysates.</title>
        <authorList>
            <consortium name="DOE Joint Genome Institute"/>
            <person name="Jimenez D.J."/>
            <person name="Hector R.E."/>
            <person name="Riley R."/>
            <person name="Sun H."/>
            <person name="Grigoriev I.V."/>
            <person name="Van Elsas J.D."/>
            <person name="Nichols N.N."/>
        </authorList>
    </citation>
    <scope>NUCLEOTIDE SEQUENCE [LARGE SCALE GENOMIC DNA]</scope>
    <source>
        <strain evidence="3 4">NRRL 30616</strain>
    </source>
</reference>
<dbReference type="Proteomes" id="UP000182658">
    <property type="component" value="Unassembled WGS sequence"/>
</dbReference>
<feature type="domain" description="C2H2-type" evidence="2">
    <location>
        <begin position="413"/>
        <end position="436"/>
    </location>
</feature>
<name>A0A1J7IM50_9PEZI</name>
<dbReference type="InParanoid" id="A0A1J7IM50"/>
<accession>A0A1J7IM50</accession>
<evidence type="ECO:0000313" key="3">
    <source>
        <dbReference type="EMBL" id="OIW28655.1"/>
    </source>
</evidence>
<keyword evidence="4" id="KW-1185">Reference proteome</keyword>
<organism evidence="3 4">
    <name type="scientific">Coniochaeta ligniaria NRRL 30616</name>
    <dbReference type="NCBI Taxonomy" id="1408157"/>
    <lineage>
        <taxon>Eukaryota</taxon>
        <taxon>Fungi</taxon>
        <taxon>Dikarya</taxon>
        <taxon>Ascomycota</taxon>
        <taxon>Pezizomycotina</taxon>
        <taxon>Sordariomycetes</taxon>
        <taxon>Sordariomycetidae</taxon>
        <taxon>Coniochaetales</taxon>
        <taxon>Coniochaetaceae</taxon>
        <taxon>Coniochaeta</taxon>
    </lineage>
</organism>
<evidence type="ECO:0000256" key="1">
    <source>
        <dbReference type="SAM" id="MobiDB-lite"/>
    </source>
</evidence>
<dbReference type="InterPro" id="IPR022190">
    <property type="entry name" value="DUF3716"/>
</dbReference>
<dbReference type="PROSITE" id="PS00028">
    <property type="entry name" value="ZINC_FINGER_C2H2_1"/>
    <property type="match status" value="1"/>
</dbReference>
<dbReference type="STRING" id="1408157.A0A1J7IM50"/>
<feature type="region of interest" description="Disordered" evidence="1">
    <location>
        <begin position="1"/>
        <end position="29"/>
    </location>
</feature>
<dbReference type="InterPro" id="IPR013087">
    <property type="entry name" value="Znf_C2H2_type"/>
</dbReference>
<dbReference type="AlphaFoldDB" id="A0A1J7IM50"/>
<feature type="compositionally biased region" description="Low complexity" evidence="1">
    <location>
        <begin position="674"/>
        <end position="692"/>
    </location>
</feature>
<feature type="region of interest" description="Disordered" evidence="1">
    <location>
        <begin position="479"/>
        <end position="534"/>
    </location>
</feature>
<sequence>MAASVERWADYDSDGSSSDESIIPHGRPLNSFTSYNSSAQKNKILIPASPASPGDGNHSDADVEIIKSDLPQPVAQHSLAEDANLEPSIATPPTGPRLANVEGKRTMSAAARERQSQIMKERWAAGRMSHVHEKIKEAKKRKASLQGLGYDDHDDDDERPPKRIAADRSTPLTAYTDTDGLSRSQLQLWEYIRPHLDVFKDKPIPRKCWVPDLLALPRVRDLRFNPRRSGKRPYVDTDDKKVAALILQLTGKKASQPCSRCLNGNGAFAECIKLSDDAFVGANIRNCANCWYSHQACAYETGPEDDQRTASKDDHRTAREADHIVVRDDSAQQLDSEVVDLPEISQRLSEETSSEEEESQLGVRTWPAIHSTLSGRRYNEWPDESGEMTVMKSSVLLPDEYKLITHSEKPWWCPVDECRRQFPTLRALGSHFPRVHYAQTLNDNLDGTFSVMGLYDDPKLGNGGAYPKEPPSFPYVAARKGKLARPPATRSKPSYGPGIARPPATKSKPSYGPEEEEDLEQQPSGPLSGDDTSRSMWQYIKPHLKRTMTIPDKGWVKELLPLPRVRDLRWNPDRRSDFIESHPRDISCMIIQVTGEEAPSPCTKCADGRGPFGGCVVIPRDAPPEVRARMVSCANCNYHNRQVDCSLINWVVNRQQPAWPGYLGKGGQPVLGVSESTPSASASASTPTLESSGPSDRRQSRRLPSNDEKPTASSHSAATPHAPAQTSGPAGDRNVKEITRPRPPPQREQSSVIPLGQPNPEEMLEMEDWEIAPGRIRFQASETQDDVALSRAYLTSNKSTQVHNDLAVRIDVISSGSTLRFEPMADKIRSCVVHSGKLRVKVDGEPEFTIGPLGQFKVPAGVACSAQNRLYIDSVLIVNTLNVYD</sequence>
<dbReference type="Pfam" id="PF12511">
    <property type="entry name" value="DUF3716"/>
    <property type="match status" value="2"/>
</dbReference>
<dbReference type="EMBL" id="KV875098">
    <property type="protein sequence ID" value="OIW28655.1"/>
    <property type="molecule type" value="Genomic_DNA"/>
</dbReference>
<proteinExistence type="predicted"/>
<gene>
    <name evidence="3" type="ORF">CONLIGDRAFT_681600</name>
</gene>
<feature type="region of interest" description="Disordered" evidence="1">
    <location>
        <begin position="141"/>
        <end position="177"/>
    </location>
</feature>
<protein>
    <recommendedName>
        <fullName evidence="2">C2H2-type domain-containing protein</fullName>
    </recommendedName>
</protein>
<feature type="region of interest" description="Disordered" evidence="1">
    <location>
        <begin position="79"/>
        <end position="102"/>
    </location>
</feature>
<feature type="region of interest" description="Disordered" evidence="1">
    <location>
        <begin position="670"/>
        <end position="759"/>
    </location>
</feature>
<feature type="compositionally biased region" description="Low complexity" evidence="1">
    <location>
        <begin position="711"/>
        <end position="724"/>
    </location>
</feature>